<evidence type="ECO:0000256" key="2">
    <source>
        <dbReference type="ARBA" id="ARBA00022553"/>
    </source>
</evidence>
<dbReference type="SUPFAM" id="SSF52151">
    <property type="entry name" value="FabD/lysophospholipase-like"/>
    <property type="match status" value="1"/>
</dbReference>
<dbReference type="SUPFAM" id="SSF53901">
    <property type="entry name" value="Thiolase-like"/>
    <property type="match status" value="1"/>
</dbReference>
<dbReference type="Pfam" id="PF16197">
    <property type="entry name" value="KAsynt_C_assoc"/>
    <property type="match status" value="1"/>
</dbReference>
<dbReference type="Proteomes" id="UP000564885">
    <property type="component" value="Unassembled WGS sequence"/>
</dbReference>
<protein>
    <submittedName>
        <fullName evidence="11">SDR family NAD(P)-dependent oxidoreductase</fullName>
    </submittedName>
</protein>
<dbReference type="PROSITE" id="PS52004">
    <property type="entry name" value="KS3_2"/>
    <property type="match status" value="1"/>
</dbReference>
<feature type="domain" description="Carrier" evidence="8">
    <location>
        <begin position="2351"/>
        <end position="2428"/>
    </location>
</feature>
<dbReference type="PROSITE" id="PS52019">
    <property type="entry name" value="PKS_MFAS_DH"/>
    <property type="match status" value="1"/>
</dbReference>
<dbReference type="InterPro" id="IPR013154">
    <property type="entry name" value="ADH-like_N"/>
</dbReference>
<feature type="active site" description="Proton donor; for dehydratase activity" evidence="7">
    <location>
        <position position="1085"/>
    </location>
</feature>
<dbReference type="InterPro" id="IPR050091">
    <property type="entry name" value="PKS_NRPS_Biosynth_Enz"/>
</dbReference>
<evidence type="ECO:0000259" key="8">
    <source>
        <dbReference type="PROSITE" id="PS50075"/>
    </source>
</evidence>
<dbReference type="EMBL" id="JABEPP010000006">
    <property type="protein sequence ID" value="NNM74879.1"/>
    <property type="molecule type" value="Genomic_DNA"/>
</dbReference>
<dbReference type="InterPro" id="IPR014031">
    <property type="entry name" value="Ketoacyl_synth_C"/>
</dbReference>
<dbReference type="InterPro" id="IPR020807">
    <property type="entry name" value="PKS_DH"/>
</dbReference>
<comment type="caution">
    <text evidence="11">The sequence shown here is derived from an EMBL/GenBank/DDBJ whole genome shotgun (WGS) entry which is preliminary data.</text>
</comment>
<evidence type="ECO:0000313" key="11">
    <source>
        <dbReference type="EMBL" id="NNM74879.1"/>
    </source>
</evidence>
<dbReference type="GO" id="GO:0006633">
    <property type="term" value="P:fatty acid biosynthetic process"/>
    <property type="evidence" value="ECO:0007669"/>
    <property type="project" value="InterPro"/>
</dbReference>
<dbReference type="Pfam" id="PF00550">
    <property type="entry name" value="PP-binding"/>
    <property type="match status" value="1"/>
</dbReference>
<dbReference type="GO" id="GO:0004315">
    <property type="term" value="F:3-oxoacyl-[acyl-carrier-protein] synthase activity"/>
    <property type="evidence" value="ECO:0007669"/>
    <property type="project" value="InterPro"/>
</dbReference>
<keyword evidence="1" id="KW-0596">Phosphopantetheine</keyword>
<organism evidence="11 12">
    <name type="scientific">Enterovirga aerilata</name>
    <dbReference type="NCBI Taxonomy" id="2730920"/>
    <lineage>
        <taxon>Bacteria</taxon>
        <taxon>Pseudomonadati</taxon>
        <taxon>Pseudomonadota</taxon>
        <taxon>Alphaproteobacteria</taxon>
        <taxon>Hyphomicrobiales</taxon>
        <taxon>Methylobacteriaceae</taxon>
        <taxon>Enterovirga</taxon>
    </lineage>
</organism>
<keyword evidence="3" id="KW-0808">Transferase</keyword>
<gene>
    <name evidence="11" type="ORF">HJG44_21185</name>
</gene>
<dbReference type="PROSITE" id="PS00606">
    <property type="entry name" value="KS3_1"/>
    <property type="match status" value="1"/>
</dbReference>
<feature type="active site" description="Proton acceptor; for dehydratase activity" evidence="7">
    <location>
        <position position="927"/>
    </location>
</feature>
<dbReference type="GO" id="GO:0016491">
    <property type="term" value="F:oxidoreductase activity"/>
    <property type="evidence" value="ECO:0007669"/>
    <property type="project" value="InterPro"/>
</dbReference>
<dbReference type="InterPro" id="IPR020843">
    <property type="entry name" value="ER"/>
</dbReference>
<evidence type="ECO:0000259" key="9">
    <source>
        <dbReference type="PROSITE" id="PS52004"/>
    </source>
</evidence>
<dbReference type="PROSITE" id="PS00012">
    <property type="entry name" value="PHOSPHOPANTETHEINE"/>
    <property type="match status" value="1"/>
</dbReference>
<dbReference type="InterPro" id="IPR013149">
    <property type="entry name" value="ADH-like_C"/>
</dbReference>
<feature type="domain" description="PKS/mFAS DH" evidence="10">
    <location>
        <begin position="898"/>
        <end position="1170"/>
    </location>
</feature>
<dbReference type="InterPro" id="IPR014043">
    <property type="entry name" value="Acyl_transferase_dom"/>
</dbReference>
<dbReference type="RefSeq" id="WP_171220316.1">
    <property type="nucleotide sequence ID" value="NZ_JABEPP010000006.1"/>
</dbReference>
<dbReference type="Gene3D" id="3.40.366.10">
    <property type="entry name" value="Malonyl-Coenzyme A Acyl Carrier Protein, domain 2"/>
    <property type="match status" value="1"/>
</dbReference>
<dbReference type="SMART" id="SM00829">
    <property type="entry name" value="PKS_ER"/>
    <property type="match status" value="1"/>
</dbReference>
<accession>A0A849IEK3</accession>
<dbReference type="InterPro" id="IPR057326">
    <property type="entry name" value="KR_dom"/>
</dbReference>
<dbReference type="PROSITE" id="PS50075">
    <property type="entry name" value="CARRIER"/>
    <property type="match status" value="1"/>
</dbReference>
<evidence type="ECO:0000256" key="3">
    <source>
        <dbReference type="ARBA" id="ARBA00022679"/>
    </source>
</evidence>
<dbReference type="SMART" id="SM00822">
    <property type="entry name" value="PKS_KR"/>
    <property type="match status" value="1"/>
</dbReference>
<dbReference type="Pfam" id="PF14765">
    <property type="entry name" value="PS-DH"/>
    <property type="match status" value="1"/>
</dbReference>
<feature type="domain" description="Ketosynthase family 3 (KS3)" evidence="9">
    <location>
        <begin position="7"/>
        <end position="429"/>
    </location>
</feature>
<reference evidence="11 12" key="1">
    <citation type="submission" date="2020-04" db="EMBL/GenBank/DDBJ databases">
        <title>Enterovirga sp. isolate from soil.</title>
        <authorList>
            <person name="Chea S."/>
            <person name="Kim D.-U."/>
        </authorList>
    </citation>
    <scope>NUCLEOTIDE SEQUENCE [LARGE SCALE GENOMIC DNA]</scope>
    <source>
        <strain evidence="11 12">DB1703</strain>
    </source>
</reference>
<dbReference type="Pfam" id="PF21089">
    <property type="entry name" value="PKS_DH_N"/>
    <property type="match status" value="1"/>
</dbReference>
<dbReference type="Gene3D" id="3.40.50.150">
    <property type="entry name" value="Vaccinia Virus protein VP39"/>
    <property type="match status" value="1"/>
</dbReference>
<dbReference type="Gene3D" id="1.10.1200.10">
    <property type="entry name" value="ACP-like"/>
    <property type="match status" value="1"/>
</dbReference>
<dbReference type="SMART" id="SM00827">
    <property type="entry name" value="PKS_AT"/>
    <property type="match status" value="1"/>
</dbReference>
<dbReference type="SUPFAM" id="SSF51735">
    <property type="entry name" value="NAD(P)-binding Rossmann-fold domains"/>
    <property type="match status" value="2"/>
</dbReference>
<evidence type="ECO:0000256" key="5">
    <source>
        <dbReference type="ARBA" id="ARBA00023268"/>
    </source>
</evidence>
<dbReference type="Pfam" id="PF02801">
    <property type="entry name" value="Ketoacyl-synt_C"/>
    <property type="match status" value="1"/>
</dbReference>
<dbReference type="Gene3D" id="3.90.180.10">
    <property type="entry name" value="Medium-chain alcohol dehydrogenases, catalytic domain"/>
    <property type="match status" value="1"/>
</dbReference>
<dbReference type="InterPro" id="IPR014030">
    <property type="entry name" value="Ketoacyl_synth_N"/>
</dbReference>
<evidence type="ECO:0000259" key="10">
    <source>
        <dbReference type="PROSITE" id="PS52019"/>
    </source>
</evidence>
<dbReference type="SUPFAM" id="SSF55048">
    <property type="entry name" value="Probable ACP-binding domain of malonyl-CoA ACP transacylase"/>
    <property type="match status" value="1"/>
</dbReference>
<dbReference type="InterPro" id="IPR049552">
    <property type="entry name" value="PKS_DH_N"/>
</dbReference>
<dbReference type="InterPro" id="IPR029063">
    <property type="entry name" value="SAM-dependent_MTases_sf"/>
</dbReference>
<dbReference type="InterPro" id="IPR020841">
    <property type="entry name" value="PKS_Beta-ketoAc_synthase_dom"/>
</dbReference>
<dbReference type="Gene3D" id="3.30.70.3290">
    <property type="match status" value="1"/>
</dbReference>
<dbReference type="Gene3D" id="3.40.50.720">
    <property type="entry name" value="NAD(P)-binding Rossmann-like Domain"/>
    <property type="match status" value="3"/>
</dbReference>
<dbReference type="Gene3D" id="3.10.129.110">
    <property type="entry name" value="Polyketide synthase dehydratase"/>
    <property type="match status" value="1"/>
</dbReference>
<dbReference type="SUPFAM" id="SSF47336">
    <property type="entry name" value="ACP-like"/>
    <property type="match status" value="1"/>
</dbReference>
<dbReference type="InterPro" id="IPR011032">
    <property type="entry name" value="GroES-like_sf"/>
</dbReference>
<evidence type="ECO:0000256" key="4">
    <source>
        <dbReference type="ARBA" id="ARBA00022857"/>
    </source>
</evidence>
<dbReference type="Pfam" id="PF08240">
    <property type="entry name" value="ADH_N"/>
    <property type="match status" value="1"/>
</dbReference>
<dbReference type="InterPro" id="IPR009081">
    <property type="entry name" value="PP-bd_ACP"/>
</dbReference>
<dbReference type="PANTHER" id="PTHR43775:SF37">
    <property type="entry name" value="SI:DKEY-61P9.11"/>
    <property type="match status" value="1"/>
</dbReference>
<dbReference type="GO" id="GO:0004312">
    <property type="term" value="F:fatty acid synthase activity"/>
    <property type="evidence" value="ECO:0007669"/>
    <property type="project" value="TreeGrafter"/>
</dbReference>
<name>A0A849IEK3_9HYPH</name>
<dbReference type="InterPro" id="IPR013968">
    <property type="entry name" value="PKS_KR"/>
</dbReference>
<dbReference type="SUPFAM" id="SSF53335">
    <property type="entry name" value="S-adenosyl-L-methionine-dependent methyltransferases"/>
    <property type="match status" value="1"/>
</dbReference>
<keyword evidence="5" id="KW-0511">Multifunctional enzyme</keyword>
<feature type="region of interest" description="N-terminal hotdog fold" evidence="7">
    <location>
        <begin position="898"/>
        <end position="1017"/>
    </location>
</feature>
<keyword evidence="12" id="KW-1185">Reference proteome</keyword>
<dbReference type="FunFam" id="3.40.50.720:FF:000209">
    <property type="entry name" value="Polyketide synthase Pks12"/>
    <property type="match status" value="1"/>
</dbReference>
<dbReference type="InterPro" id="IPR016036">
    <property type="entry name" value="Malonyl_transacylase_ACP-bd"/>
</dbReference>
<dbReference type="CDD" id="cd05195">
    <property type="entry name" value="enoyl_red"/>
    <property type="match status" value="1"/>
</dbReference>
<dbReference type="Pfam" id="PF00109">
    <property type="entry name" value="ketoacyl-synt"/>
    <property type="match status" value="1"/>
</dbReference>
<dbReference type="GO" id="GO:0031177">
    <property type="term" value="F:phosphopantetheine binding"/>
    <property type="evidence" value="ECO:0007669"/>
    <property type="project" value="InterPro"/>
</dbReference>
<dbReference type="Pfam" id="PF00107">
    <property type="entry name" value="ADH_zinc_N"/>
    <property type="match status" value="1"/>
</dbReference>
<dbReference type="SMART" id="SM00825">
    <property type="entry name" value="PKS_KS"/>
    <property type="match status" value="1"/>
</dbReference>
<evidence type="ECO:0000256" key="1">
    <source>
        <dbReference type="ARBA" id="ARBA00022450"/>
    </source>
</evidence>
<evidence type="ECO:0000256" key="7">
    <source>
        <dbReference type="PROSITE-ProRule" id="PRU01363"/>
    </source>
</evidence>
<dbReference type="SMART" id="SM00826">
    <property type="entry name" value="PKS_DH"/>
    <property type="match status" value="1"/>
</dbReference>
<evidence type="ECO:0000313" key="12">
    <source>
        <dbReference type="Proteomes" id="UP000564885"/>
    </source>
</evidence>
<dbReference type="Pfam" id="PF08659">
    <property type="entry name" value="KR"/>
    <property type="match status" value="1"/>
</dbReference>
<dbReference type="CDD" id="cd00833">
    <property type="entry name" value="PKS"/>
    <property type="match status" value="1"/>
</dbReference>
<keyword evidence="4" id="KW-0521">NADP</keyword>
<evidence type="ECO:0000256" key="6">
    <source>
        <dbReference type="ARBA" id="ARBA00023315"/>
    </source>
</evidence>
<dbReference type="InterPro" id="IPR032821">
    <property type="entry name" value="PKS_assoc"/>
</dbReference>
<sequence>MRRTEQRQDVVVVGRSCRLPGASSVAQLWSNLLEGRCSVTEIPDDRWSKQKHGHPRPKEPGKAYTWAAGVLDDFWSFDPAVFGISPREAEQMDPQQRLLLELTWEALEDAGIPRSKLAGRDVGVFVGASSPEYTVIRNTDMAGGDAYTATGGAISIISNRISHAFDFQGPSFTVDTACSSSLVALHEAMQALQSGRIDTAIVGGINLLMSPFGFIVFSQASMLSPTGLCQTFDAKANGYVRAEGAVVLVLQTAERARADDSRMYARIANSGVNSDGRTNGIALPSRYSQGKLLRQLYGESGIGPAQMAFVEAHGTGTRVGDPIEAFTIGEVLGKGRPAPLPVGSIKTNIGHLEPASGLAGMLKAMLALEHDLLPPSIHFSEPNPEIPFDELNLKVATEPTRLARTDEPRFAGINSFGFGGTNAHAIISDPPRFPARAKRYTGGTDRFAITGASRAAILDLARDYSARLASASLDEAQEIAAAAVHRRELLGERMVVEWRSPRDLARKLERIADKEDEVAGATWGTVTEADGPVAFVFSGNGGQWPGMGRAAYATNRHFREGLDEVDSLFDAQFGWSVTEALFASDLEQRLPLTHVAQPLIFSVQIATARALAAQGVTPSVVLGHSVGEIAAAAVAGALSLKDAVRVIHARSAHQELARDTGRMGVIVGSLEQVEAIAAEFEGVEIAAYNSPRTFTLAGPTESLKKLGQAARKRRMAYRQLDLDYPFHCALIDCVREPLLRDLEGIRGREAKIPFISTVGGEIVAGAALDAEYWWRNVREPVRFAPAVELAARNGARIFMEIGPRSVLLSNINETLEPTSLPFSALGVLEKKDEPEHADPIRPAAINAFVKGAAVELTKLFGPEPAGAVELPLYPWQRRDFHVQPSPEAVGFTLDTRWHRLIGGRVTHDGTEWTGLLDTAQLPELGDHVVGGQAILPAAAFIEIALSVARDWFETDTAAVLDLDISVPLQLERDRAKEVKARLSPNTNTVEILSRARLSRSGWQLHAVARITRGEEEPIRRSLPAETGERIGADAIYAAAEAVGLHYGPEFRLLKSVTRVGDKAIVVDLEPSAPHGDYRLDPARLDACFHGLFALFSGLGAERRGTAYLPVRFGHIRLARPGALPAKALIEVTRAGERSILSEFTLFDGQGAPIGALSEVRFQAARVQRGAMLPERALLMNAVPADSKVLGRKGAGAERQAVLDAAAQLGLAMGDAAGESQEQLLLEGWATSASYEIARRVGPSLRITRENLAAYPAEAAAWLAAILHSLELSGLATPTEDGWTLAEAAKLPDPALVLRTLVAENPNRSAEMLLAAAIGATIETGELGPDASLSPAGATIDGFELGGASVRRASEVLERLADAARLLEQDGRARNVLQIGYGPLSHALKRLADEDRIRLTIFEPDPRRLERARLALGGGHALALVENADELGQEAFDVALAAERLHRVSGAALAKLREAIAPGGLLAAIEPLPSQFRDLTLGMNPGWFDTELSAEFPVSPLQSEDGWTSTLQASGFAEVTATAVELGRETAILLLAEPPRAHAAPAVPERNIRIEPTRLSFGRDLAERLDALLAMDGHKVDLRLPGAAVASPAANTDTVLFVADPARNGREADLVQELCLELKACAEAAAQDKAELWVLSISAVPGVAFADPVTVALQSFARTLANETPNVAVRRVSASSEVSPDAVAEAVRSLMAGEQTETDFVVEPDGVRVLRVEALPESGAGPEAGAARLERGQAGGLAGLAWVGIERPSAGPGEVEIAVEATGLNFRDVMWAMSLLPDDILEDGFAGPTLGLECAGTVIRVGEGVTRFKAGDRVIAFAPSAFATVAAVPQNVVAKIPEGVETEAAATIPVAFLTAYYALVTLAGMRRDEWVLIHGAAGGVGLAAVQIAQHRGAKIIATAGSREKRELLRSLGVEHVLNSRSSAFADEIRDICPDGVGIVLNSLAGEAMERGLAVLKPFGRFIELGKRDYVANTRIGLRPFRRNLSYFGVDVDQLLSDRDRASEIFGEIIELFEAGSFKPLPYRVYPAGETVDAFRLMQQSGHIGKIVLRPPAEPVRMPLETEFRFDPARTHLLTGGFGGFGLETARWLADRGVKHLVLTGRNGAATPEAQAVVAELQARGVDVRPVACDVSDEKSVRSLLKQIRADMPPLAGVMHAAMVLEDSLIANMTEEQFANVLNPKVTGVGHLDRLTREDQLDYFVLFSSITTFVGNPGQAAYVAANGYLEGVARRRRREGLPATAFAWGAIADVGVLARQKGLAESLAKRVGVKAMPAREALDLMAQALARDPRNVNEAVMAVGSLDWSAARRLPALASPTFAALVREGGAIESSERQSIDLRALVGSQDPDKVRKQVIDVIVEEIAAVLRVPRQDVALGKRLSEIGLDSLMAIELATGLQDRFELSSPPSGSVGALTVPGLAETIIASVHSGAPDDEARVTQALYDRHAGAEVDISVVAPVLEVVQADAQSRRGLLQ</sequence>
<dbReference type="InterPro" id="IPR042104">
    <property type="entry name" value="PKS_dehydratase_sf"/>
</dbReference>
<dbReference type="SUPFAM" id="SSF50129">
    <property type="entry name" value="GroES-like"/>
    <property type="match status" value="1"/>
</dbReference>
<dbReference type="Gene3D" id="3.40.47.10">
    <property type="match status" value="1"/>
</dbReference>
<dbReference type="InterPro" id="IPR049900">
    <property type="entry name" value="PKS_mFAS_DH"/>
</dbReference>
<dbReference type="InterPro" id="IPR020806">
    <property type="entry name" value="PKS_PP-bd"/>
</dbReference>
<dbReference type="InterPro" id="IPR036736">
    <property type="entry name" value="ACP-like_sf"/>
</dbReference>
<proteinExistence type="predicted"/>
<dbReference type="InterPro" id="IPR016039">
    <property type="entry name" value="Thiolase-like"/>
</dbReference>
<dbReference type="InterPro" id="IPR016035">
    <property type="entry name" value="Acyl_Trfase/lysoPLipase"/>
</dbReference>
<feature type="region of interest" description="C-terminal hotdog fold" evidence="7">
    <location>
        <begin position="1027"/>
        <end position="1170"/>
    </location>
</feature>
<dbReference type="InterPro" id="IPR049551">
    <property type="entry name" value="PKS_DH_C"/>
</dbReference>
<dbReference type="InterPro" id="IPR001227">
    <property type="entry name" value="Ac_transferase_dom_sf"/>
</dbReference>
<keyword evidence="2" id="KW-0597">Phosphoprotein</keyword>
<dbReference type="InterPro" id="IPR036291">
    <property type="entry name" value="NAD(P)-bd_dom_sf"/>
</dbReference>
<dbReference type="PANTHER" id="PTHR43775">
    <property type="entry name" value="FATTY ACID SYNTHASE"/>
    <property type="match status" value="1"/>
</dbReference>
<dbReference type="Pfam" id="PF00698">
    <property type="entry name" value="Acyl_transf_1"/>
    <property type="match status" value="1"/>
</dbReference>
<dbReference type="InterPro" id="IPR018201">
    <property type="entry name" value="Ketoacyl_synth_AS"/>
</dbReference>
<dbReference type="InterPro" id="IPR006162">
    <property type="entry name" value="Ppantetheine_attach_site"/>
</dbReference>
<dbReference type="SMART" id="SM00823">
    <property type="entry name" value="PKS_PP"/>
    <property type="match status" value="1"/>
</dbReference>
<keyword evidence="6" id="KW-0012">Acyltransferase</keyword>